<dbReference type="RefSeq" id="WP_238206676.1">
    <property type="nucleotide sequence ID" value="NZ_BPQE01000028.1"/>
</dbReference>
<comment type="caution">
    <text evidence="2">The sequence shown here is derived from an EMBL/GenBank/DDBJ whole genome shotgun (WGS) entry which is preliminary data.</text>
</comment>
<keyword evidence="1" id="KW-1133">Transmembrane helix</keyword>
<accession>A0ABU0HYP0</accession>
<evidence type="ECO:0000313" key="2">
    <source>
        <dbReference type="EMBL" id="MDQ0446982.1"/>
    </source>
</evidence>
<evidence type="ECO:0000313" key="3">
    <source>
        <dbReference type="Proteomes" id="UP001231124"/>
    </source>
</evidence>
<dbReference type="Proteomes" id="UP001231124">
    <property type="component" value="Unassembled WGS sequence"/>
</dbReference>
<keyword evidence="3" id="KW-1185">Reference proteome</keyword>
<gene>
    <name evidence="2" type="ORF">QO012_001473</name>
</gene>
<organism evidence="2 3">
    <name type="scientific">Methylobacterium aerolatum</name>
    <dbReference type="NCBI Taxonomy" id="418708"/>
    <lineage>
        <taxon>Bacteria</taxon>
        <taxon>Pseudomonadati</taxon>
        <taxon>Pseudomonadota</taxon>
        <taxon>Alphaproteobacteria</taxon>
        <taxon>Hyphomicrobiales</taxon>
        <taxon>Methylobacteriaceae</taxon>
        <taxon>Methylobacterium</taxon>
    </lineage>
</organism>
<proteinExistence type="predicted"/>
<name>A0ABU0HYP0_9HYPH</name>
<protein>
    <submittedName>
        <fullName evidence="2">Low affinity Fe/Cu permease</fullName>
    </submittedName>
</protein>
<keyword evidence="1" id="KW-0472">Membrane</keyword>
<feature type="transmembrane region" description="Helical" evidence="1">
    <location>
        <begin position="6"/>
        <end position="23"/>
    </location>
</feature>
<sequence>MIFENFLFAIISAIVLSLVGYVHKFDEKTWAIILIATRFIGLGAVVLFIFNIEKSSLQDRADKSLVAYKAELAKQLIAVESLKTANCEKVNYKRQKDKKCDDFINISNYIRRWQVFGFNDTVGYMRNNTETYWLLKYYQSDIGRKLSENHYRIGNLLGYQADLLKSDDNIEAISASFAYSLSDYWGIILSLIISCQIVADVFKLYLSDRKIKENKKRERREILAECRWRSEMYKR</sequence>
<feature type="transmembrane region" description="Helical" evidence="1">
    <location>
        <begin position="30"/>
        <end position="50"/>
    </location>
</feature>
<reference evidence="2 3" key="1">
    <citation type="submission" date="2023-07" db="EMBL/GenBank/DDBJ databases">
        <title>Genomic Encyclopedia of Type Strains, Phase IV (KMG-IV): sequencing the most valuable type-strain genomes for metagenomic binning, comparative biology and taxonomic classification.</title>
        <authorList>
            <person name="Goeker M."/>
        </authorList>
    </citation>
    <scope>NUCLEOTIDE SEQUENCE [LARGE SCALE GENOMIC DNA]</scope>
    <source>
        <strain evidence="2 3">DSM 19013</strain>
    </source>
</reference>
<feature type="transmembrane region" description="Helical" evidence="1">
    <location>
        <begin position="184"/>
        <end position="206"/>
    </location>
</feature>
<keyword evidence="1" id="KW-0812">Transmembrane</keyword>
<dbReference type="EMBL" id="JAUSVP010000003">
    <property type="protein sequence ID" value="MDQ0446982.1"/>
    <property type="molecule type" value="Genomic_DNA"/>
</dbReference>
<evidence type="ECO:0000256" key="1">
    <source>
        <dbReference type="SAM" id="Phobius"/>
    </source>
</evidence>